<evidence type="ECO:0000313" key="2">
    <source>
        <dbReference type="Proteomes" id="UP000198211"/>
    </source>
</evidence>
<keyword evidence="2" id="KW-1185">Reference proteome</keyword>
<gene>
    <name evidence="1" type="ORF">PHMEG_0009326</name>
</gene>
<comment type="caution">
    <text evidence="1">The sequence shown here is derived from an EMBL/GenBank/DDBJ whole genome shotgun (WGS) entry which is preliminary data.</text>
</comment>
<accession>A0A225WGI2</accession>
<dbReference type="Proteomes" id="UP000198211">
    <property type="component" value="Unassembled WGS sequence"/>
</dbReference>
<dbReference type="EMBL" id="NBNE01000862">
    <property type="protein sequence ID" value="OWZ16826.1"/>
    <property type="molecule type" value="Genomic_DNA"/>
</dbReference>
<protein>
    <recommendedName>
        <fullName evidence="3">Reverse transcriptase</fullName>
    </recommendedName>
</protein>
<evidence type="ECO:0008006" key="3">
    <source>
        <dbReference type="Google" id="ProtNLM"/>
    </source>
</evidence>
<name>A0A225WGI2_9STRA</name>
<organism evidence="1 2">
    <name type="scientific">Phytophthora megakarya</name>
    <dbReference type="NCBI Taxonomy" id="4795"/>
    <lineage>
        <taxon>Eukaryota</taxon>
        <taxon>Sar</taxon>
        <taxon>Stramenopiles</taxon>
        <taxon>Oomycota</taxon>
        <taxon>Peronosporomycetes</taxon>
        <taxon>Peronosporales</taxon>
        <taxon>Peronosporaceae</taxon>
        <taxon>Phytophthora</taxon>
    </lineage>
</organism>
<proteinExistence type="predicted"/>
<dbReference type="OrthoDB" id="125465at2759"/>
<sequence>MAKGIEPAWMFKPPSRTAPKNHQSCQRFLPAVTRSICEGQEANRYMVGDDRIIKRWSNVVCSPLGAVEKKDVNPADEIRLIHDLSFPPGESTNSCCDKTCAPAIHNMYVDVIADRVVGLLYLYPTFVIKVLKRDVKTAFRNLMSGASNVHWMAAPPFGWSGSPLFYSAFGRAITWLVEYNSPSFVSDSTDTEPFFGFEWVDDHVLIACEVGDRLALAEASLRHAMLAILGPRGINDKTFF</sequence>
<reference evidence="2" key="1">
    <citation type="submission" date="2017-03" db="EMBL/GenBank/DDBJ databases">
        <title>Phytopthora megakarya and P. palmivora, two closely related causual agents of cacao black pod achieved similar genome size and gene model numbers by different mechanisms.</title>
        <authorList>
            <person name="Ali S."/>
            <person name="Shao J."/>
            <person name="Larry D.J."/>
            <person name="Kronmiller B."/>
            <person name="Shen D."/>
            <person name="Strem M.D."/>
            <person name="Melnick R.L."/>
            <person name="Guiltinan M.J."/>
            <person name="Tyler B.M."/>
            <person name="Meinhardt L.W."/>
            <person name="Bailey B.A."/>
        </authorList>
    </citation>
    <scope>NUCLEOTIDE SEQUENCE [LARGE SCALE GENOMIC DNA]</scope>
    <source>
        <strain evidence="2">zdho120</strain>
    </source>
</reference>
<dbReference type="AlphaFoldDB" id="A0A225WGI2"/>
<evidence type="ECO:0000313" key="1">
    <source>
        <dbReference type="EMBL" id="OWZ16826.1"/>
    </source>
</evidence>